<proteinExistence type="predicted"/>
<organism evidence="3 4">
    <name type="scientific">Deminuibacter soli</name>
    <dbReference type="NCBI Taxonomy" id="2291815"/>
    <lineage>
        <taxon>Bacteria</taxon>
        <taxon>Pseudomonadati</taxon>
        <taxon>Bacteroidota</taxon>
        <taxon>Chitinophagia</taxon>
        <taxon>Chitinophagales</taxon>
        <taxon>Chitinophagaceae</taxon>
        <taxon>Deminuibacter</taxon>
    </lineage>
</organism>
<dbReference type="RefSeq" id="WP_116845382.1">
    <property type="nucleotide sequence ID" value="NZ_QTJU01000001.1"/>
</dbReference>
<name>A0A3E1NNW3_9BACT</name>
<keyword evidence="2" id="KW-0732">Signal</keyword>
<evidence type="ECO:0000313" key="3">
    <source>
        <dbReference type="EMBL" id="RFM29626.1"/>
    </source>
</evidence>
<feature type="signal peptide" evidence="2">
    <location>
        <begin position="1"/>
        <end position="26"/>
    </location>
</feature>
<reference evidence="3 4" key="1">
    <citation type="submission" date="2018-08" db="EMBL/GenBank/DDBJ databases">
        <title>Chitinophagaceae sp. K23C18032701, a novel bacterium isolated from forest soil.</title>
        <authorList>
            <person name="Wang C."/>
        </authorList>
    </citation>
    <scope>NUCLEOTIDE SEQUENCE [LARGE SCALE GENOMIC DNA]</scope>
    <source>
        <strain evidence="3 4">K23C18032701</strain>
    </source>
</reference>
<feature type="chain" id="PRO_5017564363" evidence="2">
    <location>
        <begin position="27"/>
        <end position="162"/>
    </location>
</feature>
<dbReference type="AlphaFoldDB" id="A0A3E1NNW3"/>
<sequence>MRRYFVFSLALLAVLALSCSKKTVPAKNVNAAIVYPDKNGNTTATPAPGTPAAPGTTTPAAPVTNERILVILDKGGRLAASQSSLPPYVAANTKQLPQSTPLTAEQRNNLLARQKTLLPLALYVPDAYAGKSPRGQFYKYKSKFWYWKKADGFYYLDEIYYK</sequence>
<protein>
    <submittedName>
        <fullName evidence="3">Uncharacterized protein</fullName>
    </submittedName>
</protein>
<feature type="compositionally biased region" description="Low complexity" evidence="1">
    <location>
        <begin position="42"/>
        <end position="59"/>
    </location>
</feature>
<accession>A0A3E1NNW3</accession>
<dbReference type="OrthoDB" id="662090at2"/>
<dbReference type="Proteomes" id="UP000261284">
    <property type="component" value="Unassembled WGS sequence"/>
</dbReference>
<dbReference type="EMBL" id="QTJU01000001">
    <property type="protein sequence ID" value="RFM29626.1"/>
    <property type="molecule type" value="Genomic_DNA"/>
</dbReference>
<gene>
    <name evidence="3" type="ORF">DXN05_01180</name>
</gene>
<dbReference type="PROSITE" id="PS51257">
    <property type="entry name" value="PROKAR_LIPOPROTEIN"/>
    <property type="match status" value="1"/>
</dbReference>
<evidence type="ECO:0000313" key="4">
    <source>
        <dbReference type="Proteomes" id="UP000261284"/>
    </source>
</evidence>
<evidence type="ECO:0000256" key="2">
    <source>
        <dbReference type="SAM" id="SignalP"/>
    </source>
</evidence>
<feature type="region of interest" description="Disordered" evidence="1">
    <location>
        <begin position="37"/>
        <end position="59"/>
    </location>
</feature>
<evidence type="ECO:0000256" key="1">
    <source>
        <dbReference type="SAM" id="MobiDB-lite"/>
    </source>
</evidence>
<comment type="caution">
    <text evidence="3">The sequence shown here is derived from an EMBL/GenBank/DDBJ whole genome shotgun (WGS) entry which is preliminary data.</text>
</comment>
<keyword evidence="4" id="KW-1185">Reference proteome</keyword>